<comment type="caution">
    <text evidence="2">The sequence shown here is derived from an EMBL/GenBank/DDBJ whole genome shotgun (WGS) entry which is preliminary data.</text>
</comment>
<evidence type="ECO:0000313" key="2">
    <source>
        <dbReference type="EMBL" id="CAE6728111.1"/>
    </source>
</evidence>
<dbReference type="InterPro" id="IPR029063">
    <property type="entry name" value="SAM-dependent_MTases_sf"/>
</dbReference>
<dbReference type="Proteomes" id="UP000675880">
    <property type="component" value="Unassembled WGS sequence"/>
</dbReference>
<keyword evidence="2" id="KW-0489">Methyltransferase</keyword>
<dbReference type="Pfam" id="PF08241">
    <property type="entry name" value="Methyltransf_11"/>
    <property type="match status" value="1"/>
</dbReference>
<dbReference type="Gene3D" id="3.40.50.150">
    <property type="entry name" value="Vaccinia Virus protein VP39"/>
    <property type="match status" value="1"/>
</dbReference>
<accession>A0ABM8R1N5</accession>
<evidence type="ECO:0000259" key="1">
    <source>
        <dbReference type="Pfam" id="PF08241"/>
    </source>
</evidence>
<dbReference type="SUPFAM" id="SSF53335">
    <property type="entry name" value="S-adenosyl-L-methionine-dependent methyltransferases"/>
    <property type="match status" value="1"/>
</dbReference>
<dbReference type="GO" id="GO:0032259">
    <property type="term" value="P:methylation"/>
    <property type="evidence" value="ECO:0007669"/>
    <property type="project" value="UniProtKB-KW"/>
</dbReference>
<dbReference type="EMBL" id="CAJNBJ010000002">
    <property type="protein sequence ID" value="CAE6728111.1"/>
    <property type="molecule type" value="Genomic_DNA"/>
</dbReference>
<gene>
    <name evidence="2" type="ORF">NSPZN2_100213</name>
</gene>
<dbReference type="GO" id="GO:0008168">
    <property type="term" value="F:methyltransferase activity"/>
    <property type="evidence" value="ECO:0007669"/>
    <property type="project" value="UniProtKB-KW"/>
</dbReference>
<dbReference type="CDD" id="cd02440">
    <property type="entry name" value="AdoMet_MTases"/>
    <property type="match status" value="1"/>
</dbReference>
<organism evidence="2 3">
    <name type="scientific">Nitrospira defluvii</name>
    <dbReference type="NCBI Taxonomy" id="330214"/>
    <lineage>
        <taxon>Bacteria</taxon>
        <taxon>Pseudomonadati</taxon>
        <taxon>Nitrospirota</taxon>
        <taxon>Nitrospiria</taxon>
        <taxon>Nitrospirales</taxon>
        <taxon>Nitrospiraceae</taxon>
        <taxon>Nitrospira</taxon>
    </lineage>
</organism>
<feature type="domain" description="Methyltransferase type 11" evidence="1">
    <location>
        <begin position="135"/>
        <end position="185"/>
    </location>
</feature>
<sequence length="272" mass="31055">MALSQQRVAWREMSIRSRLISEIVRPFKHTMRRVLGDTLYQQVRVTFLGEPNGLGLDWRWGHSLRRTHPLRRDFGWRAGQPIDRYYAESHFFPAHCADVRGHVLEIGDNRYTTQFGGDRVTKSDVLHFHADSPGSTIQGDLTHAPHIPSDSFDCIILTFTLQFIFDVRAAIGTIARILKPNGVVLVLAPGISQISRYDMDTWGEYWRFTSLSARLLFEEAFRPSGISVSTYGNVLAATASLQGLISSELRREELDYHDRDYEVLIGIRAVKH</sequence>
<reference evidence="2 3" key="1">
    <citation type="submission" date="2021-02" db="EMBL/GenBank/DDBJ databases">
        <authorList>
            <person name="Han P."/>
        </authorList>
    </citation>
    <scope>NUCLEOTIDE SEQUENCE [LARGE SCALE GENOMIC DNA]</scope>
    <source>
        <strain evidence="2">Candidatus Nitrospira sp. ZN2</strain>
    </source>
</reference>
<proteinExistence type="predicted"/>
<name>A0ABM8R1N5_9BACT</name>
<protein>
    <submittedName>
        <fullName evidence="2">SAM-dependent methyltransferase</fullName>
    </submittedName>
</protein>
<dbReference type="InterPro" id="IPR013216">
    <property type="entry name" value="Methyltransf_11"/>
</dbReference>
<evidence type="ECO:0000313" key="3">
    <source>
        <dbReference type="Proteomes" id="UP000675880"/>
    </source>
</evidence>
<keyword evidence="2" id="KW-0808">Transferase</keyword>
<keyword evidence="3" id="KW-1185">Reference proteome</keyword>